<dbReference type="OrthoDB" id="194079at2759"/>
<feature type="region of interest" description="Disordered" evidence="3">
    <location>
        <begin position="1"/>
        <end position="37"/>
    </location>
</feature>
<sequence>MPQSPESSDPASPVPNDGAVMSWSMPPMDGSPPTARGGHSMLLAGQQLVLFGGHYFGGEAGFVYLNEVWVLDLETSAWSQVKCEGKPPAPRYSHSATLVGAKMFVFGGKGDKGKIYRDMHYLDLETWHWYVVNWTTESPPERLGHSDLAVGTKLVFFGGWDGQNKTFKDLWVFDTETFAWLQPHVAGTPPTARYGHSMALLDDGRIVLYGGQSVKTVPEVRVEYFNDLYTLDTETMAWMRPRVTGDQPIPTFSHTMTMVGRTLYIVGGWSGTERSPIYMGDKAMRTTAKALAREERLQSGYDAQPVDYRRLLGVSKYVHAIDCDSMVWSQPISEGCHVTNRYGHSAAVVGTHLFLFGGWDGNRSMNELVVADLPTPSP</sequence>
<organism evidence="4 5">
    <name type="scientific">Saprolegnia parasitica (strain CBS 223.65)</name>
    <dbReference type="NCBI Taxonomy" id="695850"/>
    <lineage>
        <taxon>Eukaryota</taxon>
        <taxon>Sar</taxon>
        <taxon>Stramenopiles</taxon>
        <taxon>Oomycota</taxon>
        <taxon>Saprolegniomycetes</taxon>
        <taxon>Saprolegniales</taxon>
        <taxon>Saprolegniaceae</taxon>
        <taxon>Saprolegnia</taxon>
    </lineage>
</organism>
<evidence type="ECO:0000313" key="5">
    <source>
        <dbReference type="Proteomes" id="UP000030745"/>
    </source>
</evidence>
<name>A0A067BWJ1_SAPPC</name>
<dbReference type="AlphaFoldDB" id="A0A067BWJ1"/>
<dbReference type="InterPro" id="IPR006652">
    <property type="entry name" value="Kelch_1"/>
</dbReference>
<keyword evidence="2" id="KW-0677">Repeat</keyword>
<dbReference type="Gene3D" id="2.120.10.80">
    <property type="entry name" value="Kelch-type beta propeller"/>
    <property type="match status" value="3"/>
</dbReference>
<evidence type="ECO:0000256" key="1">
    <source>
        <dbReference type="ARBA" id="ARBA00022441"/>
    </source>
</evidence>
<dbReference type="KEGG" id="spar:SPRG_15997"/>
<keyword evidence="1" id="KW-0880">Kelch repeat</keyword>
<evidence type="ECO:0000256" key="3">
    <source>
        <dbReference type="SAM" id="MobiDB-lite"/>
    </source>
</evidence>
<dbReference type="GeneID" id="24137665"/>
<dbReference type="RefSeq" id="XP_012210637.1">
    <property type="nucleotide sequence ID" value="XM_012355247.1"/>
</dbReference>
<dbReference type="Pfam" id="PF24681">
    <property type="entry name" value="Kelch_KLHDC2_KLHL20_DRC7"/>
    <property type="match status" value="1"/>
</dbReference>
<dbReference type="STRING" id="695850.A0A067BWJ1"/>
<dbReference type="InterPro" id="IPR015915">
    <property type="entry name" value="Kelch-typ_b-propeller"/>
</dbReference>
<dbReference type="PANTHER" id="PTHR46093">
    <property type="entry name" value="ACYL-COA-BINDING DOMAIN-CONTAINING PROTEIN 5"/>
    <property type="match status" value="1"/>
</dbReference>
<keyword evidence="5" id="KW-1185">Reference proteome</keyword>
<dbReference type="InterPro" id="IPR011043">
    <property type="entry name" value="Gal_Oxase/kelch_b-propeller"/>
</dbReference>
<dbReference type="Proteomes" id="UP000030745">
    <property type="component" value="Unassembled WGS sequence"/>
</dbReference>
<accession>A0A067BWJ1</accession>
<evidence type="ECO:0000313" key="4">
    <source>
        <dbReference type="EMBL" id="KDO18651.1"/>
    </source>
</evidence>
<proteinExistence type="predicted"/>
<gene>
    <name evidence="4" type="ORF">SPRG_15997</name>
</gene>
<dbReference type="OMA" id="ERQPMKE"/>
<reference evidence="4 5" key="1">
    <citation type="journal article" date="2013" name="PLoS Genet.">
        <title>Distinctive expansion of potential virulence genes in the genome of the oomycete fish pathogen Saprolegnia parasitica.</title>
        <authorList>
            <person name="Jiang R.H."/>
            <person name="de Bruijn I."/>
            <person name="Haas B.J."/>
            <person name="Belmonte R."/>
            <person name="Lobach L."/>
            <person name="Christie J."/>
            <person name="van den Ackerveken G."/>
            <person name="Bottin A."/>
            <person name="Bulone V."/>
            <person name="Diaz-Moreno S.M."/>
            <person name="Dumas B."/>
            <person name="Fan L."/>
            <person name="Gaulin E."/>
            <person name="Govers F."/>
            <person name="Grenville-Briggs L.J."/>
            <person name="Horner N.R."/>
            <person name="Levin J.Z."/>
            <person name="Mammella M."/>
            <person name="Meijer H.J."/>
            <person name="Morris P."/>
            <person name="Nusbaum C."/>
            <person name="Oome S."/>
            <person name="Phillips A.J."/>
            <person name="van Rooyen D."/>
            <person name="Rzeszutek E."/>
            <person name="Saraiva M."/>
            <person name="Secombes C.J."/>
            <person name="Seidl M.F."/>
            <person name="Snel B."/>
            <person name="Stassen J.H."/>
            <person name="Sykes S."/>
            <person name="Tripathy S."/>
            <person name="van den Berg H."/>
            <person name="Vega-Arreguin J.C."/>
            <person name="Wawra S."/>
            <person name="Young S.K."/>
            <person name="Zeng Q."/>
            <person name="Dieguez-Uribeondo J."/>
            <person name="Russ C."/>
            <person name="Tyler B.M."/>
            <person name="van West P."/>
        </authorList>
    </citation>
    <scope>NUCLEOTIDE SEQUENCE [LARGE SCALE GENOMIC DNA]</scope>
    <source>
        <strain evidence="4 5">CBS 223.65</strain>
    </source>
</reference>
<evidence type="ECO:0000256" key="2">
    <source>
        <dbReference type="ARBA" id="ARBA00022737"/>
    </source>
</evidence>
<dbReference type="Pfam" id="PF01344">
    <property type="entry name" value="Kelch_1"/>
    <property type="match status" value="1"/>
</dbReference>
<protein>
    <submittedName>
        <fullName evidence="4">Uncharacterized protein</fullName>
    </submittedName>
</protein>
<feature type="compositionally biased region" description="Polar residues" evidence="3">
    <location>
        <begin position="1"/>
        <end position="10"/>
    </location>
</feature>
<dbReference type="PANTHER" id="PTHR46093:SF3">
    <property type="entry name" value="ACYL-COA-BINDING DOMAIN-CONTAINING PROTEIN 4"/>
    <property type="match status" value="1"/>
</dbReference>
<dbReference type="VEuPathDB" id="FungiDB:SPRG_15997"/>
<dbReference type="SUPFAM" id="SSF50965">
    <property type="entry name" value="Galactose oxidase, central domain"/>
    <property type="match status" value="1"/>
</dbReference>
<dbReference type="EMBL" id="KK583409">
    <property type="protein sequence ID" value="KDO18651.1"/>
    <property type="molecule type" value="Genomic_DNA"/>
</dbReference>
<dbReference type="SUPFAM" id="SSF117281">
    <property type="entry name" value="Kelch motif"/>
    <property type="match status" value="1"/>
</dbReference>